<gene>
    <name evidence="5" type="ORF">A4G28_04010</name>
</gene>
<evidence type="ECO:0000259" key="4">
    <source>
        <dbReference type="PROSITE" id="PS51898"/>
    </source>
</evidence>
<dbReference type="InterPro" id="IPR050090">
    <property type="entry name" value="Tyrosine_recombinase_XerCD"/>
</dbReference>
<reference evidence="6" key="1">
    <citation type="submission" date="2016-04" db="EMBL/GenBank/DDBJ databases">
        <authorList>
            <person name="Strapagiel D."/>
            <person name="Borowka P."/>
            <person name="Marciniak B."/>
            <person name="Bakula Z."/>
            <person name="Van Ingen J."/>
            <person name="Safianowska A."/>
            <person name="Dziadek J."/>
            <person name="Jagielski T."/>
        </authorList>
    </citation>
    <scope>NUCLEOTIDE SEQUENCE [LARGE SCALE GENOMIC DNA]</scope>
    <source>
        <strain evidence="6">1010001458</strain>
    </source>
</reference>
<comment type="caution">
    <text evidence="5">The sequence shown here is derived from an EMBL/GenBank/DDBJ whole genome shotgun (WGS) entry which is preliminary data.</text>
</comment>
<keyword evidence="3" id="KW-0233">DNA recombination</keyword>
<dbReference type="GO" id="GO:0003677">
    <property type="term" value="F:DNA binding"/>
    <property type="evidence" value="ECO:0007669"/>
    <property type="project" value="UniProtKB-KW"/>
</dbReference>
<feature type="domain" description="Tyr recombinase" evidence="4">
    <location>
        <begin position="1"/>
        <end position="165"/>
    </location>
</feature>
<dbReference type="PROSITE" id="PS51898">
    <property type="entry name" value="TYR_RECOMBINASE"/>
    <property type="match status" value="1"/>
</dbReference>
<dbReference type="Proteomes" id="UP000077342">
    <property type="component" value="Unassembled WGS sequence"/>
</dbReference>
<dbReference type="InterPro" id="IPR013762">
    <property type="entry name" value="Integrase-like_cat_sf"/>
</dbReference>
<sequence>MLIATGLRRSELLGLRWVDLDQKASMLAVTGKVIRVPGEGLLRLDEIKSAAGRRTIPLPKFAVDMLLKRRHLPYLGEQGVIFPSTAGTLRDPNNFGKEWRTARKELGVAEVTTHSFRKTVSTLIDDEGLSARIGADHLGHSHVSMTQDRYMTRGRIHTQVADLLDRTVRINDE</sequence>
<keyword evidence="6" id="KW-1185">Reference proteome</keyword>
<evidence type="ECO:0000313" key="6">
    <source>
        <dbReference type="Proteomes" id="UP000077342"/>
    </source>
</evidence>
<protein>
    <recommendedName>
        <fullName evidence="4">Tyr recombinase domain-containing protein</fullName>
    </recommendedName>
</protein>
<dbReference type="SUPFAM" id="SSF56349">
    <property type="entry name" value="DNA breaking-rejoining enzymes"/>
    <property type="match status" value="1"/>
</dbReference>
<dbReference type="PANTHER" id="PTHR30349:SF41">
    <property type="entry name" value="INTEGRASE_RECOMBINASE PROTEIN MJ0367-RELATED"/>
    <property type="match status" value="1"/>
</dbReference>
<proteinExistence type="inferred from homology"/>
<comment type="similarity">
    <text evidence="1">Belongs to the 'phage' integrase family.</text>
</comment>
<organism evidence="5 6">
    <name type="scientific">Mycobacterium ostraviense</name>
    <dbReference type="NCBI Taxonomy" id="2738409"/>
    <lineage>
        <taxon>Bacteria</taxon>
        <taxon>Bacillati</taxon>
        <taxon>Actinomycetota</taxon>
        <taxon>Actinomycetes</taxon>
        <taxon>Mycobacteriales</taxon>
        <taxon>Mycobacteriaceae</taxon>
        <taxon>Mycobacterium</taxon>
    </lineage>
</organism>
<dbReference type="InterPro" id="IPR011010">
    <property type="entry name" value="DNA_brk_join_enz"/>
</dbReference>
<dbReference type="EMBL" id="LWCI01000010">
    <property type="protein sequence ID" value="KZS68104.1"/>
    <property type="molecule type" value="Genomic_DNA"/>
</dbReference>
<dbReference type="PANTHER" id="PTHR30349">
    <property type="entry name" value="PHAGE INTEGRASE-RELATED"/>
    <property type="match status" value="1"/>
</dbReference>
<dbReference type="Gene3D" id="1.10.443.10">
    <property type="entry name" value="Intergrase catalytic core"/>
    <property type="match status" value="1"/>
</dbReference>
<evidence type="ECO:0000313" key="5">
    <source>
        <dbReference type="EMBL" id="KZS68104.1"/>
    </source>
</evidence>
<name>A0A164EYD8_9MYCO</name>
<evidence type="ECO:0000256" key="1">
    <source>
        <dbReference type="ARBA" id="ARBA00008857"/>
    </source>
</evidence>
<dbReference type="CDD" id="cd01189">
    <property type="entry name" value="INT_ICEBs1_C_like"/>
    <property type="match status" value="1"/>
</dbReference>
<dbReference type="InterPro" id="IPR002104">
    <property type="entry name" value="Integrase_catalytic"/>
</dbReference>
<dbReference type="GO" id="GO:0006310">
    <property type="term" value="P:DNA recombination"/>
    <property type="evidence" value="ECO:0007669"/>
    <property type="project" value="UniProtKB-KW"/>
</dbReference>
<evidence type="ECO:0000256" key="2">
    <source>
        <dbReference type="ARBA" id="ARBA00023125"/>
    </source>
</evidence>
<dbReference type="Pfam" id="PF00589">
    <property type="entry name" value="Phage_integrase"/>
    <property type="match status" value="1"/>
</dbReference>
<evidence type="ECO:0000256" key="3">
    <source>
        <dbReference type="ARBA" id="ARBA00023172"/>
    </source>
</evidence>
<dbReference type="AlphaFoldDB" id="A0A164EYD8"/>
<accession>A0A164EYD8</accession>
<dbReference type="GO" id="GO:0015074">
    <property type="term" value="P:DNA integration"/>
    <property type="evidence" value="ECO:0007669"/>
    <property type="project" value="InterPro"/>
</dbReference>
<keyword evidence="2" id="KW-0238">DNA-binding</keyword>